<gene>
    <name evidence="2" type="ORF">OBBRIDRAFT_859354</name>
</gene>
<keyword evidence="3" id="KW-1185">Reference proteome</keyword>
<reference evidence="2 3" key="1">
    <citation type="submission" date="2016-07" db="EMBL/GenBank/DDBJ databases">
        <title>Draft genome of the white-rot fungus Obba rivulosa 3A-2.</title>
        <authorList>
            <consortium name="DOE Joint Genome Institute"/>
            <person name="Miettinen O."/>
            <person name="Riley R."/>
            <person name="Acob R."/>
            <person name="Barry K."/>
            <person name="Cullen D."/>
            <person name="De Vries R."/>
            <person name="Hainaut M."/>
            <person name="Hatakka A."/>
            <person name="Henrissat B."/>
            <person name="Hilden K."/>
            <person name="Kuo R."/>
            <person name="Labutti K."/>
            <person name="Lipzen A."/>
            <person name="Makela M.R."/>
            <person name="Sandor L."/>
            <person name="Spatafora J.W."/>
            <person name="Grigoriev I.V."/>
            <person name="Hibbett D.S."/>
        </authorList>
    </citation>
    <scope>NUCLEOTIDE SEQUENCE [LARGE SCALE GENOMIC DNA]</scope>
    <source>
        <strain evidence="2 3">3A-2</strain>
    </source>
</reference>
<sequence>MSLRGINVPSNSIAGSGPMMPSTPPRSGDPLHLYSPLTPLSPVQEYQISRKVRIPDFMVSLGRESSVDGITVLLTRALALIEIKAPDDRQNLVPRFCEAFEQLEQQGGHLFAGKDNVANLHDVRVVGAIVVVGDY</sequence>
<accession>A0A8E2AIX7</accession>
<feature type="region of interest" description="Disordered" evidence="1">
    <location>
        <begin position="1"/>
        <end position="34"/>
    </location>
</feature>
<dbReference type="EMBL" id="KV722586">
    <property type="protein sequence ID" value="OCH85396.1"/>
    <property type="molecule type" value="Genomic_DNA"/>
</dbReference>
<dbReference type="Proteomes" id="UP000250043">
    <property type="component" value="Unassembled WGS sequence"/>
</dbReference>
<name>A0A8E2AIX7_9APHY</name>
<organism evidence="2 3">
    <name type="scientific">Obba rivulosa</name>
    <dbReference type="NCBI Taxonomy" id="1052685"/>
    <lineage>
        <taxon>Eukaryota</taxon>
        <taxon>Fungi</taxon>
        <taxon>Dikarya</taxon>
        <taxon>Basidiomycota</taxon>
        <taxon>Agaricomycotina</taxon>
        <taxon>Agaricomycetes</taxon>
        <taxon>Polyporales</taxon>
        <taxon>Gelatoporiaceae</taxon>
        <taxon>Obba</taxon>
    </lineage>
</organism>
<protein>
    <submittedName>
        <fullName evidence="2">Uncharacterized protein</fullName>
    </submittedName>
</protein>
<dbReference type="AlphaFoldDB" id="A0A8E2AIX7"/>
<evidence type="ECO:0000256" key="1">
    <source>
        <dbReference type="SAM" id="MobiDB-lite"/>
    </source>
</evidence>
<evidence type="ECO:0000313" key="3">
    <source>
        <dbReference type="Proteomes" id="UP000250043"/>
    </source>
</evidence>
<evidence type="ECO:0000313" key="2">
    <source>
        <dbReference type="EMBL" id="OCH85396.1"/>
    </source>
</evidence>
<proteinExistence type="predicted"/>